<dbReference type="Proteomes" id="UP001480595">
    <property type="component" value="Unassembled WGS sequence"/>
</dbReference>
<reference evidence="1 2" key="1">
    <citation type="submission" date="2023-01" db="EMBL/GenBank/DDBJ databases">
        <title>Analysis of 21 Apiospora genomes using comparative genomics revels a genus with tremendous synthesis potential of carbohydrate active enzymes and secondary metabolites.</title>
        <authorList>
            <person name="Sorensen T."/>
        </authorList>
    </citation>
    <scope>NUCLEOTIDE SEQUENCE [LARGE SCALE GENOMIC DNA]</scope>
    <source>
        <strain evidence="1 2">CBS 135458</strain>
    </source>
</reference>
<gene>
    <name evidence="1" type="ORF">PG994_013487</name>
</gene>
<name>A0ABR1T8R2_9PEZI</name>
<dbReference type="EMBL" id="JAQQWL010000013">
    <property type="protein sequence ID" value="KAK8043004.1"/>
    <property type="molecule type" value="Genomic_DNA"/>
</dbReference>
<protein>
    <submittedName>
        <fullName evidence="1">Uncharacterized protein</fullName>
    </submittedName>
</protein>
<evidence type="ECO:0000313" key="2">
    <source>
        <dbReference type="Proteomes" id="UP001480595"/>
    </source>
</evidence>
<sequence>MSSCRVRFEGPAGELEIQKAVVQELGSEELGSQQGEPLEVEPDEFVPPETGVSAAGSWKPDSPTFAACIRDIFAIPGLGDLTGFLAFRFAIFFTLDNRSLALAILPLLLGFCCRRALMMPLKFGFECAIGETYPRSPSRLRPARRQGLKMRPRKAIRLFLNPDDAMVDS</sequence>
<evidence type="ECO:0000313" key="1">
    <source>
        <dbReference type="EMBL" id="KAK8043004.1"/>
    </source>
</evidence>
<comment type="caution">
    <text evidence="1">The sequence shown here is derived from an EMBL/GenBank/DDBJ whole genome shotgun (WGS) entry which is preliminary data.</text>
</comment>
<dbReference type="GeneID" id="92097959"/>
<proteinExistence type="predicted"/>
<accession>A0ABR1T8R2</accession>
<organism evidence="1 2">
    <name type="scientific">Apiospora phragmitis</name>
    <dbReference type="NCBI Taxonomy" id="2905665"/>
    <lineage>
        <taxon>Eukaryota</taxon>
        <taxon>Fungi</taxon>
        <taxon>Dikarya</taxon>
        <taxon>Ascomycota</taxon>
        <taxon>Pezizomycotina</taxon>
        <taxon>Sordariomycetes</taxon>
        <taxon>Xylariomycetidae</taxon>
        <taxon>Amphisphaeriales</taxon>
        <taxon>Apiosporaceae</taxon>
        <taxon>Apiospora</taxon>
    </lineage>
</organism>
<dbReference type="RefSeq" id="XP_066709857.1">
    <property type="nucleotide sequence ID" value="XM_066864896.1"/>
</dbReference>
<keyword evidence="2" id="KW-1185">Reference proteome</keyword>